<accession>A0A0G0JVK6</accession>
<keyword evidence="1" id="KW-0812">Transmembrane</keyword>
<evidence type="ECO:0000256" key="1">
    <source>
        <dbReference type="SAM" id="Phobius"/>
    </source>
</evidence>
<proteinExistence type="predicted"/>
<dbReference type="Gene3D" id="2.120.10.30">
    <property type="entry name" value="TolB, C-terminal domain"/>
    <property type="match status" value="1"/>
</dbReference>
<feature type="transmembrane region" description="Helical" evidence="1">
    <location>
        <begin position="340"/>
        <end position="365"/>
    </location>
</feature>
<evidence type="ECO:0008006" key="4">
    <source>
        <dbReference type="Google" id="ProtNLM"/>
    </source>
</evidence>
<evidence type="ECO:0000313" key="2">
    <source>
        <dbReference type="EMBL" id="KKQ40939.1"/>
    </source>
</evidence>
<dbReference type="Proteomes" id="UP000034333">
    <property type="component" value="Unassembled WGS sequence"/>
</dbReference>
<feature type="transmembrane region" description="Helical" evidence="1">
    <location>
        <begin position="399"/>
        <end position="418"/>
    </location>
</feature>
<evidence type="ECO:0000313" key="3">
    <source>
        <dbReference type="Proteomes" id="UP000034333"/>
    </source>
</evidence>
<keyword evidence="1" id="KW-1133">Transmembrane helix</keyword>
<comment type="caution">
    <text evidence="2">The sequence shown here is derived from an EMBL/GenBank/DDBJ whole genome shotgun (WGS) entry which is preliminary data.</text>
</comment>
<keyword evidence="1" id="KW-0472">Membrane</keyword>
<dbReference type="SUPFAM" id="SSF101898">
    <property type="entry name" value="NHL repeat"/>
    <property type="match status" value="1"/>
</dbReference>
<dbReference type="STRING" id="1619036.US58_C0009G0009"/>
<dbReference type="InterPro" id="IPR011042">
    <property type="entry name" value="6-blade_b-propeller_TolB-like"/>
</dbReference>
<sequence>MEILQLQEFFVEGGNHEKSHVLLHITEPSTPEEKKKGYFFAVCEINQATTKHIVALQNIIDEIENRYYEAPETENQNALETVLTKINQTSLTLLHHNIPINCVVGTLRQQEMIFSFYGKPQMFLFYRNRENIYQKMDLIADNTNEETEPDTQLFSQIIQGKISPNDYVFVSTPKVIDYFNADRLQKIITTRPARQSAEHLERVLSELKNELSFGGLIIHLNKPEENALTTKKVRLTNKGDSERSLHSLFSTEKNTASTLAPSILPRWKDKFQSAWDTNFNKTEATTPTPIAEPTSAIINSAHAHPYQPNKTKPSKDTTQTILIITWSFLKTTIKYIGLGIWWVILLLGAIISGAGRGLLTLFFIITNYQNRRQNVLADAAKQWRNYKISIQQLPLITKILFFVAITTIILLVTGISWLKIKQNNLAIEKQYQATIQIIMAKKDAADSALIYNDETTALNELAVAKNLLTNLSACTDKSKKTVCENLNEQLENIFVRLRKIITVKPELLSDWNEANTTLQRISKLENLIIAISPSSSKLFIYNQLTRSQKSVEVNFANGFTALSSPKENDYLALIYNQNKLATYNPKNNTIEPADISYPKTNSTINDIVVYNRRLYSLDTNNNQIYKHDSIKTGFGPGKEWLKDNTVDIKNGVDLTIDGDLYISKNNGQIEKITAGKKQPFLIQGLDPILTAGGSIYTYNDVNYLYLLDTVGKRLLILDKDGHLKSQIIASEWQAPNGLVIDEANKRAFILDSNKLYQIVLP</sequence>
<name>A0A0G0JVK6_9BACT</name>
<gene>
    <name evidence="2" type="ORF">US58_C0009G0009</name>
</gene>
<protein>
    <recommendedName>
        <fullName evidence="4">NHL repeat containing protein</fullName>
    </recommendedName>
</protein>
<dbReference type="AlphaFoldDB" id="A0A0G0JVK6"/>
<dbReference type="EMBL" id="LBTN01000009">
    <property type="protein sequence ID" value="KKQ40939.1"/>
    <property type="molecule type" value="Genomic_DNA"/>
</dbReference>
<organism evidence="2 3">
    <name type="scientific">Candidatus Magasanikbacteria bacterium GW2011_GWA2_37_8</name>
    <dbReference type="NCBI Taxonomy" id="1619036"/>
    <lineage>
        <taxon>Bacteria</taxon>
        <taxon>Candidatus Magasanikiibacteriota</taxon>
    </lineage>
</organism>
<reference evidence="2 3" key="1">
    <citation type="journal article" date="2015" name="Nature">
        <title>rRNA introns, odd ribosomes, and small enigmatic genomes across a large radiation of phyla.</title>
        <authorList>
            <person name="Brown C.T."/>
            <person name="Hug L.A."/>
            <person name="Thomas B.C."/>
            <person name="Sharon I."/>
            <person name="Castelle C.J."/>
            <person name="Singh A."/>
            <person name="Wilkins M.J."/>
            <person name="Williams K.H."/>
            <person name="Banfield J.F."/>
        </authorList>
    </citation>
    <scope>NUCLEOTIDE SEQUENCE [LARGE SCALE GENOMIC DNA]</scope>
</reference>